<evidence type="ECO:0008006" key="3">
    <source>
        <dbReference type="Google" id="ProtNLM"/>
    </source>
</evidence>
<dbReference type="RefSeq" id="WP_307686972.1">
    <property type="nucleotide sequence ID" value="NZ_JAUSRD010000021.1"/>
</dbReference>
<reference evidence="1" key="1">
    <citation type="submission" date="2023-07" db="EMBL/GenBank/DDBJ databases">
        <title>Sorghum-associated microbial communities from plants grown in Nebraska, USA.</title>
        <authorList>
            <person name="Schachtman D."/>
        </authorList>
    </citation>
    <scope>NUCLEOTIDE SEQUENCE</scope>
    <source>
        <strain evidence="1">DS3754</strain>
    </source>
</reference>
<dbReference type="AlphaFoldDB" id="A0AAW8D601"/>
<dbReference type="CDD" id="cd09117">
    <property type="entry name" value="PLDc_Bfil_DEXD_like"/>
    <property type="match status" value="1"/>
</dbReference>
<sequence length="665" mass="71949">MKPTPMLDFWQKPPSAGEPVAVIATTFAFDSDFFEQSCLARFLEVSSVDEGSGSVEDVVAAVELHELLRNARVTVLADKSAPVQRTSLNWDLLSCHIDSGLLHAKVAVLVWENAARVIMGSANLTEAGYRRQIELGLAADLGPGCLLPQQALLAIADEIESYLRLVPGYAGEIAVFARAMSTLQLFRQRAAEQPSTASSVRVAFAPTNAAHGPLDRIGDVWSGSQPMRATHLSPFWDANDCTALESVRKLLTGRPAANRSHDVGVVLGSRGQTSFSHHLEQAVNSVRQLKPLDAETRILHAKCLLVASDQWVAALIGSSNHTKAGLGLGPKSRRHREMNLWIGASSRSAEGKALLALIQLGPRVAADAEEVEPSDEDEESLPWLPASFGLCRVGKRSDGAWELHLGIEKSRDMPLGWIVQLDDGRDILSRQEWEAAGQPQTVTVAVSTGALPMYLNVHWADAKVPWAVVADDPHGLPPGPVLSSLRAQHLLGALAKGQSLSQAVRAMLDEKKAKEKGSGGGVVVDPLKRLEVRDSLLRRGRALAASLSAMQRRLDPQVITADALRARLAGPLGPEFVALKVAQAFEEGQQDRAEAMFTIAEIALSVGRVNWLRVTEHIDRVQGLALVARTIDCLDELRTRVGNEPRDLASYASRAIQEARRCVMV</sequence>
<dbReference type="EMBL" id="JAUSRD010000021">
    <property type="protein sequence ID" value="MDP9896781.1"/>
    <property type="molecule type" value="Genomic_DNA"/>
</dbReference>
<gene>
    <name evidence="1" type="ORF">J2W31_005922</name>
</gene>
<name>A0AAW8D601_9BURK</name>
<comment type="caution">
    <text evidence="1">The sequence shown here is derived from an EMBL/GenBank/DDBJ whole genome shotgun (WGS) entry which is preliminary data.</text>
</comment>
<proteinExistence type="predicted"/>
<evidence type="ECO:0000313" key="2">
    <source>
        <dbReference type="Proteomes" id="UP001242045"/>
    </source>
</evidence>
<dbReference type="Gene3D" id="3.30.870.10">
    <property type="entry name" value="Endonuclease Chain A"/>
    <property type="match status" value="2"/>
</dbReference>
<evidence type="ECO:0000313" key="1">
    <source>
        <dbReference type="EMBL" id="MDP9896781.1"/>
    </source>
</evidence>
<organism evidence="1 2">
    <name type="scientific">Variovorax boronicumulans</name>
    <dbReference type="NCBI Taxonomy" id="436515"/>
    <lineage>
        <taxon>Bacteria</taxon>
        <taxon>Pseudomonadati</taxon>
        <taxon>Pseudomonadota</taxon>
        <taxon>Betaproteobacteria</taxon>
        <taxon>Burkholderiales</taxon>
        <taxon>Comamonadaceae</taxon>
        <taxon>Variovorax</taxon>
    </lineage>
</organism>
<accession>A0AAW8D601</accession>
<protein>
    <recommendedName>
        <fullName evidence="3">PLD phosphodiesterase domain-containing protein</fullName>
    </recommendedName>
</protein>
<dbReference type="Proteomes" id="UP001242045">
    <property type="component" value="Unassembled WGS sequence"/>
</dbReference>